<dbReference type="InterPro" id="IPR012938">
    <property type="entry name" value="Glc/Sorbosone_DH"/>
</dbReference>
<dbReference type="PANTHER" id="PTHR19328">
    <property type="entry name" value="HEDGEHOG-INTERACTING PROTEIN"/>
    <property type="match status" value="1"/>
</dbReference>
<dbReference type="Gene3D" id="2.120.10.30">
    <property type="entry name" value="TolB, C-terminal domain"/>
    <property type="match status" value="1"/>
</dbReference>
<dbReference type="PANTHER" id="PTHR19328:SF75">
    <property type="entry name" value="ALDOSE SUGAR DEHYDROGENASE YLII"/>
    <property type="match status" value="1"/>
</dbReference>
<evidence type="ECO:0000313" key="3">
    <source>
        <dbReference type="EMBL" id="MCV3270073.1"/>
    </source>
</evidence>
<reference evidence="3 4" key="1">
    <citation type="submission" date="2022-04" db="EMBL/GenBank/DDBJ databases">
        <title>Roseobacter sp. WL0113 is a bacterium isolated from neritic sediment.</title>
        <authorList>
            <person name="Wang L."/>
            <person name="He W."/>
            <person name="Zhang D.-F."/>
        </authorList>
    </citation>
    <scope>NUCLEOTIDE SEQUENCE [LARGE SCALE GENOMIC DNA]</scope>
    <source>
        <strain evidence="3 4">WL0113</strain>
    </source>
</reference>
<feature type="domain" description="Glucose/Sorbosone dehydrogenase" evidence="2">
    <location>
        <begin position="46"/>
        <end position="367"/>
    </location>
</feature>
<dbReference type="Proteomes" id="UP001208690">
    <property type="component" value="Unassembled WGS sequence"/>
</dbReference>
<proteinExistence type="predicted"/>
<dbReference type="InterPro" id="IPR011041">
    <property type="entry name" value="Quinoprot_gluc/sorb_DH_b-prop"/>
</dbReference>
<protein>
    <submittedName>
        <fullName evidence="3">PQQ-dependent sugar dehydrogenase</fullName>
    </submittedName>
</protein>
<name>A0ABT3B924_9RHOB</name>
<accession>A0ABT3B924</accession>
<dbReference type="EMBL" id="JALIEB010000001">
    <property type="protein sequence ID" value="MCV3270073.1"/>
    <property type="molecule type" value="Genomic_DNA"/>
</dbReference>
<feature type="chain" id="PRO_5046428897" evidence="1">
    <location>
        <begin position="24"/>
        <end position="371"/>
    </location>
</feature>
<sequence length="371" mass="39602">MKTSLAGGVFGALVVGAASIAWAEVDGTSFVTAEHSFVLETVAEGLEHPWGLDFLPDGRIIVTERPGRLRIVEADGTLGAPLGGMPDIVSEFRDGLLDVTASPAFAEDRTVYFAYSDLEDGARWLKIMSAQIGDGAVENLTPIFESDLRVESNEGYGARIRFDADGHLMITFGDHADPPTAQDGTNTLGSIIRITTDGTPVDGNPGGDLHPAIYAWGFKNSHGIAIAEDGTIWAIDHGGVGGDELNRIEMGANYGWPARQFGGADAPGAETPSEFKEPTFTWGIAPTVALSGLEIYEGDLFPNWQGDLFTGSLVQQALIRIMLGEDGEVIGTEYVIDGVLGRVREVREAPDGTLYVLNDDFEGGIYRIVPE</sequence>
<dbReference type="InterPro" id="IPR011042">
    <property type="entry name" value="6-blade_b-propeller_TolB-like"/>
</dbReference>
<organism evidence="3 4">
    <name type="scientific">Roseobacter sinensis</name>
    <dbReference type="NCBI Taxonomy" id="2931391"/>
    <lineage>
        <taxon>Bacteria</taxon>
        <taxon>Pseudomonadati</taxon>
        <taxon>Pseudomonadota</taxon>
        <taxon>Alphaproteobacteria</taxon>
        <taxon>Rhodobacterales</taxon>
        <taxon>Roseobacteraceae</taxon>
        <taxon>Roseobacter</taxon>
    </lineage>
</organism>
<comment type="caution">
    <text evidence="3">The sequence shown here is derived from an EMBL/GenBank/DDBJ whole genome shotgun (WGS) entry which is preliminary data.</text>
</comment>
<gene>
    <name evidence="3" type="ORF">MUB52_01405</name>
</gene>
<dbReference type="SUPFAM" id="SSF50952">
    <property type="entry name" value="Soluble quinoprotein glucose dehydrogenase"/>
    <property type="match status" value="1"/>
</dbReference>
<feature type="signal peptide" evidence="1">
    <location>
        <begin position="1"/>
        <end position="23"/>
    </location>
</feature>
<evidence type="ECO:0000256" key="1">
    <source>
        <dbReference type="SAM" id="SignalP"/>
    </source>
</evidence>
<evidence type="ECO:0000313" key="4">
    <source>
        <dbReference type="Proteomes" id="UP001208690"/>
    </source>
</evidence>
<dbReference type="RefSeq" id="WP_263842393.1">
    <property type="nucleotide sequence ID" value="NZ_JALIEB010000001.1"/>
</dbReference>
<keyword evidence="4" id="KW-1185">Reference proteome</keyword>
<keyword evidence="1" id="KW-0732">Signal</keyword>
<evidence type="ECO:0000259" key="2">
    <source>
        <dbReference type="Pfam" id="PF07995"/>
    </source>
</evidence>
<dbReference type="Pfam" id="PF07995">
    <property type="entry name" value="GSDH"/>
    <property type="match status" value="1"/>
</dbReference>